<dbReference type="Proteomes" id="UP000824112">
    <property type="component" value="Unassembled WGS sequence"/>
</dbReference>
<feature type="signal peptide" evidence="2">
    <location>
        <begin position="1"/>
        <end position="22"/>
    </location>
</feature>
<dbReference type="Pfam" id="PF14129">
    <property type="entry name" value="DUF4296"/>
    <property type="match status" value="1"/>
</dbReference>
<keyword evidence="2" id="KW-0732">Signal</keyword>
<feature type="chain" id="PRO_5039330162" evidence="2">
    <location>
        <begin position="23"/>
        <end position="253"/>
    </location>
</feature>
<evidence type="ECO:0000313" key="5">
    <source>
        <dbReference type="Proteomes" id="UP000824112"/>
    </source>
</evidence>
<accession>A0A9D1SBN0</accession>
<evidence type="ECO:0000256" key="2">
    <source>
        <dbReference type="SAM" id="SignalP"/>
    </source>
</evidence>
<feature type="coiled-coil region" evidence="1">
    <location>
        <begin position="94"/>
        <end position="121"/>
    </location>
</feature>
<evidence type="ECO:0000313" key="4">
    <source>
        <dbReference type="EMBL" id="HIU54186.1"/>
    </source>
</evidence>
<organism evidence="4 5">
    <name type="scientific">Candidatus Gallibacteroides avistercoris</name>
    <dbReference type="NCBI Taxonomy" id="2840833"/>
    <lineage>
        <taxon>Bacteria</taxon>
        <taxon>Pseudomonadati</taxon>
        <taxon>Bacteroidota</taxon>
        <taxon>Bacteroidia</taxon>
        <taxon>Bacteroidales</taxon>
        <taxon>Bacteroidaceae</taxon>
        <taxon>Bacteroidaceae incertae sedis</taxon>
        <taxon>Candidatus Gallibacteroides</taxon>
    </lineage>
</organism>
<proteinExistence type="predicted"/>
<gene>
    <name evidence="4" type="ORF">IAB03_00070</name>
</gene>
<dbReference type="PROSITE" id="PS51257">
    <property type="entry name" value="PROKAR_LIPOPROTEIN"/>
    <property type="match status" value="1"/>
</dbReference>
<comment type="caution">
    <text evidence="4">The sequence shown here is derived from an EMBL/GenBank/DDBJ whole genome shotgun (WGS) entry which is preliminary data.</text>
</comment>
<reference evidence="4" key="2">
    <citation type="journal article" date="2021" name="PeerJ">
        <title>Extensive microbial diversity within the chicken gut microbiome revealed by metagenomics and culture.</title>
        <authorList>
            <person name="Gilroy R."/>
            <person name="Ravi A."/>
            <person name="Getino M."/>
            <person name="Pursley I."/>
            <person name="Horton D.L."/>
            <person name="Alikhan N.F."/>
            <person name="Baker D."/>
            <person name="Gharbi K."/>
            <person name="Hall N."/>
            <person name="Watson M."/>
            <person name="Adriaenssens E.M."/>
            <person name="Foster-Nyarko E."/>
            <person name="Jarju S."/>
            <person name="Secka A."/>
            <person name="Antonio M."/>
            <person name="Oren A."/>
            <person name="Chaudhuri R.R."/>
            <person name="La Ragione R."/>
            <person name="Hildebrand F."/>
            <person name="Pallen M.J."/>
        </authorList>
    </citation>
    <scope>NUCLEOTIDE SEQUENCE</scope>
    <source>
        <strain evidence="4">CHK158-818</strain>
    </source>
</reference>
<dbReference type="InterPro" id="IPR025381">
    <property type="entry name" value="DUF4296"/>
</dbReference>
<protein>
    <submittedName>
        <fullName evidence="4">DUF4296 domain-containing protein</fullName>
    </submittedName>
</protein>
<reference evidence="4" key="1">
    <citation type="submission" date="2020-10" db="EMBL/GenBank/DDBJ databases">
        <authorList>
            <person name="Gilroy R."/>
        </authorList>
    </citation>
    <scope>NUCLEOTIDE SEQUENCE</scope>
    <source>
        <strain evidence="4">CHK158-818</strain>
    </source>
</reference>
<evidence type="ECO:0000256" key="1">
    <source>
        <dbReference type="SAM" id="Coils"/>
    </source>
</evidence>
<dbReference type="AlphaFoldDB" id="A0A9D1SBN0"/>
<feature type="domain" description="DUF4296" evidence="3">
    <location>
        <begin position="25"/>
        <end position="108"/>
    </location>
</feature>
<evidence type="ECO:0000259" key="3">
    <source>
        <dbReference type="Pfam" id="PF14129"/>
    </source>
</evidence>
<dbReference type="EMBL" id="DVNA01000002">
    <property type="protein sequence ID" value="HIU54186.1"/>
    <property type="molecule type" value="Genomic_DNA"/>
</dbReference>
<name>A0A9D1SBN0_9BACT</name>
<keyword evidence="1" id="KW-0175">Coiled coil</keyword>
<sequence>MKNRYSFVAVCCVMLLSLFSCVKVPDGILDEKQMEDILYEIHLSEGLEDVMIEDYVSRQKKEILKKGVFAKYKITPEQFDSSLMWYGRNLELYVDVYRKVIKRLEDENERVKKMVEADEMQTLSMRGDTVDIWKKGRTYEFMPTSAYNILPFSVATDENFQFMDKFVLGVHVRMMPDMSEHPRILIALENVDSTFLYKSEPILRNGWTEVELKSDTAVFFRNVFGDIYFPTDRLAPDQRIIVDSIRLMRIHPK</sequence>